<comment type="similarity">
    <text evidence="1">Belongs to the carbon-nitrogen hydrolase superfamily. BTD/VNN family.</text>
</comment>
<dbReference type="InterPro" id="IPR003010">
    <property type="entry name" value="C-N_Hydrolase"/>
</dbReference>
<name>A0ABM1N549_NICVS</name>
<evidence type="ECO:0000313" key="5">
    <source>
        <dbReference type="Proteomes" id="UP000695000"/>
    </source>
</evidence>
<proteinExistence type="inferred from homology"/>
<evidence type="ECO:0000256" key="1">
    <source>
        <dbReference type="ARBA" id="ARBA00008225"/>
    </source>
</evidence>
<dbReference type="Pfam" id="PF19018">
    <property type="entry name" value="Vanin_C"/>
    <property type="match status" value="1"/>
</dbReference>
<feature type="domain" description="CN hydrolase" evidence="4">
    <location>
        <begin position="24"/>
        <end position="286"/>
    </location>
</feature>
<gene>
    <name evidence="6" type="primary">LOC108566530</name>
</gene>
<feature type="signal peptide" evidence="3">
    <location>
        <begin position="1"/>
        <end position="18"/>
    </location>
</feature>
<evidence type="ECO:0000256" key="3">
    <source>
        <dbReference type="SAM" id="SignalP"/>
    </source>
</evidence>
<dbReference type="GeneID" id="108566530"/>
<dbReference type="InterPro" id="IPR036526">
    <property type="entry name" value="C-N_Hydrolase_sf"/>
</dbReference>
<evidence type="ECO:0000259" key="4">
    <source>
        <dbReference type="PROSITE" id="PS50263"/>
    </source>
</evidence>
<dbReference type="PANTHER" id="PTHR10609:SF14">
    <property type="entry name" value="BIOTINIDASE"/>
    <property type="match status" value="1"/>
</dbReference>
<dbReference type="PROSITE" id="PS50263">
    <property type="entry name" value="CN_HYDROLASE"/>
    <property type="match status" value="1"/>
</dbReference>
<dbReference type="InterPro" id="IPR040154">
    <property type="entry name" value="Biotinidase/VNN"/>
</dbReference>
<dbReference type="InterPro" id="IPR043957">
    <property type="entry name" value="Vanin_C"/>
</dbReference>
<evidence type="ECO:0000256" key="2">
    <source>
        <dbReference type="ARBA" id="ARBA00022801"/>
    </source>
</evidence>
<accession>A0ABM1N549</accession>
<feature type="chain" id="PRO_5045507211" evidence="3">
    <location>
        <begin position="19"/>
        <end position="475"/>
    </location>
</feature>
<protein>
    <submittedName>
        <fullName evidence="6">Vanin-like protein 1</fullName>
    </submittedName>
</protein>
<keyword evidence="3" id="KW-0732">Signal</keyword>
<organism evidence="5 6">
    <name type="scientific">Nicrophorus vespilloides</name>
    <name type="common">Boreal carrion beetle</name>
    <dbReference type="NCBI Taxonomy" id="110193"/>
    <lineage>
        <taxon>Eukaryota</taxon>
        <taxon>Metazoa</taxon>
        <taxon>Ecdysozoa</taxon>
        <taxon>Arthropoda</taxon>
        <taxon>Hexapoda</taxon>
        <taxon>Insecta</taxon>
        <taxon>Pterygota</taxon>
        <taxon>Neoptera</taxon>
        <taxon>Endopterygota</taxon>
        <taxon>Coleoptera</taxon>
        <taxon>Polyphaga</taxon>
        <taxon>Staphyliniformia</taxon>
        <taxon>Silphidae</taxon>
        <taxon>Nicrophorinae</taxon>
        <taxon>Nicrophorus</taxon>
    </lineage>
</organism>
<sequence length="475" mass="54060">MRILTAILVIGALAQVLCEDSNTYKAAVVEYFPKKIDGNLNEVVEGRTNEYIEILSKIGEKLDIIVYPESTLLTGVVVSQSKLIEEAAIVEVEDVPCANEKNHQKYFVNLSCAAKNHKTYLSVNLLEKVKCEGEKCPHGWWMYNTNVVFDRTGKIVASYRKLNLFGENVEVPKPMRTTFTTDFGVTFGMFICFDIMFKEPALEVVNQGVKHFLYPTMWFSELPFLSAVQTQYMWSYENDVVLLASGANNPKKGSGGSGIYQGRKGPLTTYMSDKEGTKVLIADVEKVWKYSEDNEIVETSKEVEDVDGLLLIYDKLEYYNTYNLDVQQREYRFKISEDFECNFKVEARNTEVEVSKKSYHYKLVAYSGERSFSGVATGNVQACSILTCTDESLKNCGHRILKNEDTYPIKFDRIEIEMKVKENENSKQFPNAIYSNLKPLGSRNVDWKENGRSKVISLKTPGEPFITFGIFGRVF</sequence>
<dbReference type="PANTHER" id="PTHR10609">
    <property type="entry name" value="BIOTINIDASE-RELATED"/>
    <property type="match status" value="1"/>
</dbReference>
<dbReference type="SUPFAM" id="SSF56317">
    <property type="entry name" value="Carbon-nitrogen hydrolase"/>
    <property type="match status" value="1"/>
</dbReference>
<dbReference type="Pfam" id="PF00795">
    <property type="entry name" value="CN_hydrolase"/>
    <property type="match status" value="1"/>
</dbReference>
<keyword evidence="5" id="KW-1185">Reference proteome</keyword>
<evidence type="ECO:0000313" key="6">
    <source>
        <dbReference type="RefSeq" id="XP_017781949.1"/>
    </source>
</evidence>
<keyword evidence="2" id="KW-0378">Hydrolase</keyword>
<dbReference type="Proteomes" id="UP000695000">
    <property type="component" value="Unplaced"/>
</dbReference>
<reference evidence="6" key="1">
    <citation type="submission" date="2025-08" db="UniProtKB">
        <authorList>
            <consortium name="RefSeq"/>
        </authorList>
    </citation>
    <scope>IDENTIFICATION</scope>
    <source>
        <tissue evidence="6">Whole Larva</tissue>
    </source>
</reference>
<dbReference type="Gene3D" id="3.60.110.10">
    <property type="entry name" value="Carbon-nitrogen hydrolase"/>
    <property type="match status" value="1"/>
</dbReference>
<dbReference type="RefSeq" id="XP_017781949.1">
    <property type="nucleotide sequence ID" value="XM_017926460.1"/>
</dbReference>